<evidence type="ECO:0000256" key="2">
    <source>
        <dbReference type="ARBA" id="ARBA00022679"/>
    </source>
</evidence>
<dbReference type="InterPro" id="IPR050559">
    <property type="entry name" value="P-Pant_transferase_sf"/>
</dbReference>
<evidence type="ECO:0000259" key="4">
    <source>
        <dbReference type="Pfam" id="PF22624"/>
    </source>
</evidence>
<name>A0AAJ1TDR0_9BACL</name>
<evidence type="ECO:0000313" key="6">
    <source>
        <dbReference type="Proteomes" id="UP001238450"/>
    </source>
</evidence>
<dbReference type="EC" id="2.7.8.-" evidence="5"/>
<dbReference type="InterPro" id="IPR055066">
    <property type="entry name" value="AASDHPPT_N"/>
</dbReference>
<comment type="caution">
    <text evidence="5">The sequence shown here is derived from an EMBL/GenBank/DDBJ whole genome shotgun (WGS) entry which is preliminary data.</text>
</comment>
<dbReference type="EMBL" id="JAUSUV010000004">
    <property type="protein sequence ID" value="MDQ0416943.1"/>
    <property type="molecule type" value="Genomic_DNA"/>
</dbReference>
<accession>A0AAJ1TDR0</accession>
<dbReference type="GO" id="GO:0008897">
    <property type="term" value="F:holo-[acyl-carrier-protein] synthase activity"/>
    <property type="evidence" value="ECO:0007669"/>
    <property type="project" value="InterPro"/>
</dbReference>
<dbReference type="GO" id="GO:0005829">
    <property type="term" value="C:cytosol"/>
    <property type="evidence" value="ECO:0007669"/>
    <property type="project" value="TreeGrafter"/>
</dbReference>
<organism evidence="5 6">
    <name type="scientific">Croceifilum oryzae</name>
    <dbReference type="NCBI Taxonomy" id="1553429"/>
    <lineage>
        <taxon>Bacteria</taxon>
        <taxon>Bacillati</taxon>
        <taxon>Bacillota</taxon>
        <taxon>Bacilli</taxon>
        <taxon>Bacillales</taxon>
        <taxon>Thermoactinomycetaceae</taxon>
        <taxon>Croceifilum</taxon>
    </lineage>
</organism>
<dbReference type="GO" id="GO:0019878">
    <property type="term" value="P:lysine biosynthetic process via aminoadipic acid"/>
    <property type="evidence" value="ECO:0007669"/>
    <property type="project" value="TreeGrafter"/>
</dbReference>
<protein>
    <submittedName>
        <fullName evidence="5">4'-phosphopantetheinyl transferase</fullName>
        <ecNumber evidence="5">2.7.8.-</ecNumber>
    </submittedName>
</protein>
<dbReference type="Pfam" id="PF01648">
    <property type="entry name" value="ACPS"/>
    <property type="match status" value="1"/>
</dbReference>
<evidence type="ECO:0000313" key="5">
    <source>
        <dbReference type="EMBL" id="MDQ0416943.1"/>
    </source>
</evidence>
<proteinExistence type="inferred from homology"/>
<feature type="domain" description="4'-phosphopantetheinyl transferase N-terminal" evidence="4">
    <location>
        <begin position="20"/>
        <end position="108"/>
    </location>
</feature>
<dbReference type="InterPro" id="IPR037143">
    <property type="entry name" value="4-PPantetheinyl_Trfase_dom_sf"/>
</dbReference>
<comment type="similarity">
    <text evidence="1">Belongs to the P-Pant transferase superfamily. Gsp/Sfp/HetI/AcpT family.</text>
</comment>
<dbReference type="InterPro" id="IPR008278">
    <property type="entry name" value="4-PPantetheinyl_Trfase_dom"/>
</dbReference>
<dbReference type="Proteomes" id="UP001238450">
    <property type="component" value="Unassembled WGS sequence"/>
</dbReference>
<dbReference type="AlphaFoldDB" id="A0AAJ1TDR0"/>
<gene>
    <name evidence="5" type="ORF">J2Z48_001115</name>
</gene>
<dbReference type="Gene3D" id="3.90.470.20">
    <property type="entry name" value="4'-phosphopantetheinyl transferase domain"/>
    <property type="match status" value="2"/>
</dbReference>
<dbReference type="PANTHER" id="PTHR12215">
    <property type="entry name" value="PHOSPHOPANTETHEINE TRANSFERASE"/>
    <property type="match status" value="1"/>
</dbReference>
<dbReference type="RefSeq" id="WP_307251621.1">
    <property type="nucleotide sequence ID" value="NZ_JAUSUV010000004.1"/>
</dbReference>
<dbReference type="GO" id="GO:0000287">
    <property type="term" value="F:magnesium ion binding"/>
    <property type="evidence" value="ECO:0007669"/>
    <property type="project" value="InterPro"/>
</dbReference>
<evidence type="ECO:0000259" key="3">
    <source>
        <dbReference type="Pfam" id="PF01648"/>
    </source>
</evidence>
<feature type="domain" description="4'-phosphopantetheinyl transferase" evidence="3">
    <location>
        <begin position="115"/>
        <end position="192"/>
    </location>
</feature>
<dbReference type="SUPFAM" id="SSF56214">
    <property type="entry name" value="4'-phosphopantetheinyl transferase"/>
    <property type="match status" value="2"/>
</dbReference>
<sequence length="241" mass="28238">MNKNIVEIYWITIPSAMHSDELSPFTAILDQKEEEKLHSYLVDHKKKEFLLGRILLKGLLGQYLELESAANIKFQENEYGKLYLTPNLQEKKQIYFNLTHTDGLVACAITRVGEVGIDVENTVKDHLEVMHLVFQEEEQAFVKKPDDLETKLQHFYWVWTRKEAVMKAEGKGFSMRPLSFTVPLDHHKEFDGEYHFYTFPPKKDCMISTALCSRQEAEPVYRVKEIKYDDLYKLEKNLAIT</sequence>
<dbReference type="Pfam" id="PF22624">
    <property type="entry name" value="AASDHPPT_N"/>
    <property type="match status" value="1"/>
</dbReference>
<keyword evidence="6" id="KW-1185">Reference proteome</keyword>
<dbReference type="PANTHER" id="PTHR12215:SF15">
    <property type="entry name" value="4'-PHOSPHOPANTETHEINYL TRANSFERASE SUPERFAMILY-RELATED"/>
    <property type="match status" value="1"/>
</dbReference>
<evidence type="ECO:0000256" key="1">
    <source>
        <dbReference type="ARBA" id="ARBA00010990"/>
    </source>
</evidence>
<keyword evidence="2 5" id="KW-0808">Transferase</keyword>
<reference evidence="5 6" key="1">
    <citation type="submission" date="2023-07" db="EMBL/GenBank/DDBJ databases">
        <title>Genomic Encyclopedia of Type Strains, Phase IV (KMG-IV): sequencing the most valuable type-strain genomes for metagenomic binning, comparative biology and taxonomic classification.</title>
        <authorList>
            <person name="Goeker M."/>
        </authorList>
    </citation>
    <scope>NUCLEOTIDE SEQUENCE [LARGE SCALE GENOMIC DNA]</scope>
    <source>
        <strain evidence="5 6">DSM 46876</strain>
    </source>
</reference>